<dbReference type="InterPro" id="IPR050603">
    <property type="entry name" value="MYST_HAT"/>
</dbReference>
<dbReference type="AlphaFoldDB" id="A0A146KFS0"/>
<sequence>YFSKEKLSTNVLSCILTFPQYLRLGIGSILMDLAYLLARTENRVGGPEEPLSDLGTQSFKTYWKRRLLKYIQLQQFGEVLHLSVTEIAYETGIITKHLLMAAEDLKIKVKAGDLIVSRQLFQQLMEKYESELKVRKQKGVLSYHEINCKFMAWEPYPAMFLVCDVKEEKQE</sequence>
<dbReference type="SUPFAM" id="SSF55729">
    <property type="entry name" value="Acyl-CoA N-acyltransferases (Nat)"/>
    <property type="match status" value="1"/>
</dbReference>
<name>A0A146KFS0_9EUKA</name>
<dbReference type="PROSITE" id="PS51726">
    <property type="entry name" value="MYST_HAT"/>
    <property type="match status" value="1"/>
</dbReference>
<dbReference type="GO" id="GO:0008168">
    <property type="term" value="F:methyltransferase activity"/>
    <property type="evidence" value="ECO:0007669"/>
    <property type="project" value="UniProtKB-KW"/>
</dbReference>
<dbReference type="PANTHER" id="PTHR10615:SF219">
    <property type="entry name" value="HISTONE ACETYLTRANSFERASE KAT5"/>
    <property type="match status" value="1"/>
</dbReference>
<feature type="non-terminal residue" evidence="12">
    <location>
        <position position="171"/>
    </location>
</feature>
<comment type="subcellular location">
    <subcellularLocation>
        <location evidence="1">Nucleus</location>
    </subcellularLocation>
</comment>
<dbReference type="InterPro" id="IPR016181">
    <property type="entry name" value="Acyl_CoA_acyltransferase"/>
</dbReference>
<evidence type="ECO:0000256" key="2">
    <source>
        <dbReference type="ARBA" id="ARBA00022679"/>
    </source>
</evidence>
<evidence type="ECO:0000256" key="8">
    <source>
        <dbReference type="ARBA" id="ARBA00023242"/>
    </source>
</evidence>
<evidence type="ECO:0000256" key="4">
    <source>
        <dbReference type="ARBA" id="ARBA00022771"/>
    </source>
</evidence>
<keyword evidence="2 12" id="KW-0808">Transferase</keyword>
<keyword evidence="3" id="KW-0479">Metal-binding</keyword>
<organism evidence="12">
    <name type="scientific">Trepomonas sp. PC1</name>
    <dbReference type="NCBI Taxonomy" id="1076344"/>
    <lineage>
        <taxon>Eukaryota</taxon>
        <taxon>Metamonada</taxon>
        <taxon>Diplomonadida</taxon>
        <taxon>Hexamitidae</taxon>
        <taxon>Hexamitinae</taxon>
        <taxon>Trepomonas</taxon>
    </lineage>
</organism>
<dbReference type="Gene3D" id="3.40.630.30">
    <property type="match status" value="1"/>
</dbReference>
<dbReference type="GO" id="GO:0032259">
    <property type="term" value="P:methylation"/>
    <property type="evidence" value="ECO:0007669"/>
    <property type="project" value="UniProtKB-KW"/>
</dbReference>
<feature type="active site" description="Proton donor/acceptor" evidence="10">
    <location>
        <position position="48"/>
    </location>
</feature>
<dbReference type="EMBL" id="GDID01001882">
    <property type="protein sequence ID" value="JAP94724.1"/>
    <property type="molecule type" value="Transcribed_RNA"/>
</dbReference>
<dbReference type="GO" id="GO:0006355">
    <property type="term" value="P:regulation of DNA-templated transcription"/>
    <property type="evidence" value="ECO:0007669"/>
    <property type="project" value="InterPro"/>
</dbReference>
<evidence type="ECO:0000256" key="9">
    <source>
        <dbReference type="ARBA" id="ARBA00023315"/>
    </source>
</evidence>
<keyword evidence="6" id="KW-0805">Transcription regulation</keyword>
<evidence type="ECO:0000256" key="10">
    <source>
        <dbReference type="PIRSR" id="PIRSR602717-51"/>
    </source>
</evidence>
<protein>
    <submittedName>
        <fullName evidence="12">Histone methyltransferase MYST1</fullName>
    </submittedName>
</protein>
<dbReference type="GO" id="GO:0008270">
    <property type="term" value="F:zinc ion binding"/>
    <property type="evidence" value="ECO:0007669"/>
    <property type="project" value="UniProtKB-KW"/>
</dbReference>
<proteinExistence type="predicted"/>
<feature type="domain" description="MYST-type HAT" evidence="11">
    <location>
        <begin position="1"/>
        <end position="155"/>
    </location>
</feature>
<dbReference type="InterPro" id="IPR002717">
    <property type="entry name" value="HAT_MYST-type"/>
</dbReference>
<evidence type="ECO:0000256" key="5">
    <source>
        <dbReference type="ARBA" id="ARBA00022833"/>
    </source>
</evidence>
<feature type="non-terminal residue" evidence="12">
    <location>
        <position position="1"/>
    </location>
</feature>
<accession>A0A146KFS0</accession>
<keyword evidence="9" id="KW-0012">Acyltransferase</keyword>
<evidence type="ECO:0000256" key="3">
    <source>
        <dbReference type="ARBA" id="ARBA00022723"/>
    </source>
</evidence>
<keyword evidence="4" id="KW-0863">Zinc-finger</keyword>
<dbReference type="PANTHER" id="PTHR10615">
    <property type="entry name" value="HISTONE ACETYLTRANSFERASE"/>
    <property type="match status" value="1"/>
</dbReference>
<keyword evidence="12" id="KW-0489">Methyltransferase</keyword>
<reference evidence="12" key="1">
    <citation type="submission" date="2015-07" db="EMBL/GenBank/DDBJ databases">
        <title>Adaptation to a free-living lifestyle via gene acquisitions in the diplomonad Trepomonas sp. PC1.</title>
        <authorList>
            <person name="Xu F."/>
            <person name="Jerlstrom-Hultqvist J."/>
            <person name="Kolisko M."/>
            <person name="Simpson A.G.B."/>
            <person name="Roger A.J."/>
            <person name="Svard S.G."/>
            <person name="Andersson J.O."/>
        </authorList>
    </citation>
    <scope>NUCLEOTIDE SEQUENCE</scope>
    <source>
        <strain evidence="12">PC1</strain>
    </source>
</reference>
<evidence type="ECO:0000313" key="12">
    <source>
        <dbReference type="EMBL" id="JAP94724.1"/>
    </source>
</evidence>
<keyword evidence="8" id="KW-0539">Nucleus</keyword>
<dbReference type="GO" id="GO:0004402">
    <property type="term" value="F:histone acetyltransferase activity"/>
    <property type="evidence" value="ECO:0007669"/>
    <property type="project" value="InterPro"/>
</dbReference>
<keyword evidence="5" id="KW-0862">Zinc</keyword>
<evidence type="ECO:0000256" key="7">
    <source>
        <dbReference type="ARBA" id="ARBA00023163"/>
    </source>
</evidence>
<keyword evidence="7" id="KW-0804">Transcription</keyword>
<evidence type="ECO:0000256" key="6">
    <source>
        <dbReference type="ARBA" id="ARBA00023015"/>
    </source>
</evidence>
<gene>
    <name evidence="12" type="ORF">TPC1_12524</name>
</gene>
<evidence type="ECO:0000259" key="11">
    <source>
        <dbReference type="PROSITE" id="PS51726"/>
    </source>
</evidence>
<dbReference type="GO" id="GO:0005634">
    <property type="term" value="C:nucleus"/>
    <property type="evidence" value="ECO:0007669"/>
    <property type="project" value="UniProtKB-SubCell"/>
</dbReference>
<evidence type="ECO:0000256" key="1">
    <source>
        <dbReference type="ARBA" id="ARBA00004123"/>
    </source>
</evidence>
<dbReference type="Pfam" id="PF01853">
    <property type="entry name" value="MOZ_SAS"/>
    <property type="match status" value="1"/>
</dbReference>